<accession>A0AAV4TAT8</accession>
<name>A0AAV4TAT8_CAEEX</name>
<dbReference type="EMBL" id="BPLR01010947">
    <property type="protein sequence ID" value="GIY43210.1"/>
    <property type="molecule type" value="Genomic_DNA"/>
</dbReference>
<comment type="caution">
    <text evidence="1">The sequence shown here is derived from an EMBL/GenBank/DDBJ whole genome shotgun (WGS) entry which is preliminary data.</text>
</comment>
<dbReference type="AlphaFoldDB" id="A0AAV4TAT8"/>
<protein>
    <submittedName>
        <fullName evidence="1">Uncharacterized protein</fullName>
    </submittedName>
</protein>
<sequence>MSLVLSDDYESPHTILISQEMEPKTTRFFSHLQSRVRFASTNCNHEIIASGSEGQDDTCFDTVACGDPFWDGAGVSLR</sequence>
<reference evidence="1 2" key="1">
    <citation type="submission" date="2021-06" db="EMBL/GenBank/DDBJ databases">
        <title>Caerostris extrusa draft genome.</title>
        <authorList>
            <person name="Kono N."/>
            <person name="Arakawa K."/>
        </authorList>
    </citation>
    <scope>NUCLEOTIDE SEQUENCE [LARGE SCALE GENOMIC DNA]</scope>
</reference>
<keyword evidence="2" id="KW-1185">Reference proteome</keyword>
<organism evidence="1 2">
    <name type="scientific">Caerostris extrusa</name>
    <name type="common">Bark spider</name>
    <name type="synonym">Caerostris bankana</name>
    <dbReference type="NCBI Taxonomy" id="172846"/>
    <lineage>
        <taxon>Eukaryota</taxon>
        <taxon>Metazoa</taxon>
        <taxon>Ecdysozoa</taxon>
        <taxon>Arthropoda</taxon>
        <taxon>Chelicerata</taxon>
        <taxon>Arachnida</taxon>
        <taxon>Araneae</taxon>
        <taxon>Araneomorphae</taxon>
        <taxon>Entelegynae</taxon>
        <taxon>Araneoidea</taxon>
        <taxon>Araneidae</taxon>
        <taxon>Caerostris</taxon>
    </lineage>
</organism>
<evidence type="ECO:0000313" key="2">
    <source>
        <dbReference type="Proteomes" id="UP001054945"/>
    </source>
</evidence>
<gene>
    <name evidence="1" type="ORF">CEXT_637041</name>
</gene>
<proteinExistence type="predicted"/>
<dbReference type="Proteomes" id="UP001054945">
    <property type="component" value="Unassembled WGS sequence"/>
</dbReference>
<evidence type="ECO:0000313" key="1">
    <source>
        <dbReference type="EMBL" id="GIY43210.1"/>
    </source>
</evidence>